<accession>A0A5E4XPM6</accession>
<sequence length="152" mass="16116">MNIKQVSRIVLAGMAATFFLAGCASGPKRAEMAAAIPTIKTGEGRVYFYRSSTPIGAAVQPDIRLNDEVVGTSKPGGFFFVDRPAGQYKASASTETEKTLSFALDSGETKYVRSSVTWGLMVGHVVLELEQPEQGEAALESASYTGTVAQSK</sequence>
<dbReference type="InterPro" id="IPR016596">
    <property type="entry name" value="UCP012335"/>
</dbReference>
<dbReference type="Pfam" id="PF11008">
    <property type="entry name" value="DUF2846"/>
    <property type="match status" value="1"/>
</dbReference>
<protein>
    <recommendedName>
        <fullName evidence="2">DUF2846 domain-containing protein</fullName>
    </recommendedName>
</protein>
<reference evidence="3 4" key="1">
    <citation type="submission" date="2019-08" db="EMBL/GenBank/DDBJ databases">
        <authorList>
            <person name="Peeters C."/>
        </authorList>
    </citation>
    <scope>NUCLEOTIDE SEQUENCE [LARGE SCALE GENOMIC DNA]</scope>
    <source>
        <strain evidence="3 4">LMG 31114</strain>
    </source>
</reference>
<evidence type="ECO:0000259" key="2">
    <source>
        <dbReference type="Pfam" id="PF11008"/>
    </source>
</evidence>
<evidence type="ECO:0000313" key="4">
    <source>
        <dbReference type="Proteomes" id="UP000366945"/>
    </source>
</evidence>
<gene>
    <name evidence="3" type="ORF">PPN31114_04006</name>
</gene>
<dbReference type="Proteomes" id="UP000366945">
    <property type="component" value="Unassembled WGS sequence"/>
</dbReference>
<dbReference type="AlphaFoldDB" id="A0A5E4XPM6"/>
<keyword evidence="1" id="KW-0732">Signal</keyword>
<organism evidence="3 4">
    <name type="scientific">Pandoraea pneumonica</name>
    <dbReference type="NCBI Taxonomy" id="2508299"/>
    <lineage>
        <taxon>Bacteria</taxon>
        <taxon>Pseudomonadati</taxon>
        <taxon>Pseudomonadota</taxon>
        <taxon>Betaproteobacteria</taxon>
        <taxon>Burkholderiales</taxon>
        <taxon>Burkholderiaceae</taxon>
        <taxon>Pandoraea</taxon>
    </lineage>
</organism>
<feature type="signal peptide" evidence="1">
    <location>
        <begin position="1"/>
        <end position="21"/>
    </location>
</feature>
<dbReference type="PROSITE" id="PS51257">
    <property type="entry name" value="PROKAR_LIPOPROTEIN"/>
    <property type="match status" value="1"/>
</dbReference>
<dbReference type="EMBL" id="CABPSK010000004">
    <property type="protein sequence ID" value="VVE38095.1"/>
    <property type="molecule type" value="Genomic_DNA"/>
</dbReference>
<name>A0A5E4XPM6_9BURK</name>
<evidence type="ECO:0000256" key="1">
    <source>
        <dbReference type="SAM" id="SignalP"/>
    </source>
</evidence>
<evidence type="ECO:0000313" key="3">
    <source>
        <dbReference type="EMBL" id="VVE38095.1"/>
    </source>
</evidence>
<feature type="chain" id="PRO_5023130590" description="DUF2846 domain-containing protein" evidence="1">
    <location>
        <begin position="22"/>
        <end position="152"/>
    </location>
</feature>
<dbReference type="InterPro" id="IPR022548">
    <property type="entry name" value="DUF2846"/>
</dbReference>
<proteinExistence type="predicted"/>
<feature type="domain" description="DUF2846" evidence="2">
    <location>
        <begin position="41"/>
        <end position="118"/>
    </location>
</feature>
<dbReference type="OrthoDB" id="8775745at2"/>
<dbReference type="PIRSF" id="PIRSF012335">
    <property type="entry name" value="UCP012335"/>
    <property type="match status" value="1"/>
</dbReference>
<keyword evidence="4" id="KW-1185">Reference proteome</keyword>